<dbReference type="GO" id="GO:0043565">
    <property type="term" value="F:sequence-specific DNA binding"/>
    <property type="evidence" value="ECO:0007669"/>
    <property type="project" value="TreeGrafter"/>
</dbReference>
<dbReference type="EMBL" id="UOEE01000058">
    <property type="protein sequence ID" value="VAV88134.1"/>
    <property type="molecule type" value="Genomic_DNA"/>
</dbReference>
<accession>A0A3B0R3T1</accession>
<dbReference type="CDD" id="cd08422">
    <property type="entry name" value="PBP2_CrgA_like"/>
    <property type="match status" value="1"/>
</dbReference>
<dbReference type="Gene3D" id="1.10.10.10">
    <property type="entry name" value="Winged helix-like DNA-binding domain superfamily/Winged helix DNA-binding domain"/>
    <property type="match status" value="1"/>
</dbReference>
<evidence type="ECO:0000256" key="1">
    <source>
        <dbReference type="ARBA" id="ARBA00009437"/>
    </source>
</evidence>
<reference evidence="6" key="1">
    <citation type="submission" date="2018-06" db="EMBL/GenBank/DDBJ databases">
        <authorList>
            <person name="Zhirakovskaya E."/>
        </authorList>
    </citation>
    <scope>NUCLEOTIDE SEQUENCE</scope>
</reference>
<dbReference type="SUPFAM" id="SSF46785">
    <property type="entry name" value="Winged helix' DNA-binding domain"/>
    <property type="match status" value="1"/>
</dbReference>
<dbReference type="InterPro" id="IPR036388">
    <property type="entry name" value="WH-like_DNA-bd_sf"/>
</dbReference>
<dbReference type="GO" id="GO:0006351">
    <property type="term" value="P:DNA-templated transcription"/>
    <property type="evidence" value="ECO:0007669"/>
    <property type="project" value="TreeGrafter"/>
</dbReference>
<dbReference type="PANTHER" id="PTHR30537">
    <property type="entry name" value="HTH-TYPE TRANSCRIPTIONAL REGULATOR"/>
    <property type="match status" value="1"/>
</dbReference>
<gene>
    <name evidence="6" type="ORF">MNBD_ALPHA06-2107</name>
</gene>
<dbReference type="Gene3D" id="3.40.190.290">
    <property type="match status" value="1"/>
</dbReference>
<feature type="domain" description="HTH lysR-type" evidence="5">
    <location>
        <begin position="1"/>
        <end position="58"/>
    </location>
</feature>
<evidence type="ECO:0000256" key="2">
    <source>
        <dbReference type="ARBA" id="ARBA00023015"/>
    </source>
</evidence>
<dbReference type="AlphaFoldDB" id="A0A3B0R3T1"/>
<keyword evidence="4" id="KW-0804">Transcription</keyword>
<dbReference type="FunFam" id="1.10.10.10:FF:000001">
    <property type="entry name" value="LysR family transcriptional regulator"/>
    <property type="match status" value="1"/>
</dbReference>
<keyword evidence="3" id="KW-0238">DNA-binding</keyword>
<comment type="similarity">
    <text evidence="1">Belongs to the LysR transcriptional regulatory family.</text>
</comment>
<dbReference type="SUPFAM" id="SSF53850">
    <property type="entry name" value="Periplasmic binding protein-like II"/>
    <property type="match status" value="1"/>
</dbReference>
<sequence length="294" mass="33021">MDWDKLKTFHAAAEAGSLTAAAERLQISQSAVSRQIGSLEETLGVSLFHRHARGLLLTEQGHILQHTTDGMTERVLLAEALLRDSRDKPFGGLRVTAPIAFGSIWLTPRLADFRRDYPEIILHLMVTDKVVDLNKLEADCALRLGQPSQQDLIQRKLFTFDQSLYASRDYISAHGMPNNLGDLDEHPIILYGATGVMRNVDWLEHLGRDNGKTREPAMTIDNIYALMKAVQSGVGIAGLPDYVAADNPALVRILPEITGPNFELYFAYPEELRRSKRVQAFSDFLSRQIRLWKN</sequence>
<dbReference type="InterPro" id="IPR000847">
    <property type="entry name" value="LysR_HTH_N"/>
</dbReference>
<protein>
    <submittedName>
        <fullName evidence="6">Transcriptional regulator, LysR family</fullName>
    </submittedName>
</protein>
<dbReference type="InterPro" id="IPR005119">
    <property type="entry name" value="LysR_subst-bd"/>
</dbReference>
<evidence type="ECO:0000256" key="3">
    <source>
        <dbReference type="ARBA" id="ARBA00023125"/>
    </source>
</evidence>
<organism evidence="6">
    <name type="scientific">hydrothermal vent metagenome</name>
    <dbReference type="NCBI Taxonomy" id="652676"/>
    <lineage>
        <taxon>unclassified sequences</taxon>
        <taxon>metagenomes</taxon>
        <taxon>ecological metagenomes</taxon>
    </lineage>
</organism>
<dbReference type="PANTHER" id="PTHR30537:SF20">
    <property type="entry name" value="TRANSCRIPTIONAL REGULATORY PROTEIN"/>
    <property type="match status" value="1"/>
</dbReference>
<evidence type="ECO:0000313" key="6">
    <source>
        <dbReference type="EMBL" id="VAV88134.1"/>
    </source>
</evidence>
<dbReference type="Pfam" id="PF03466">
    <property type="entry name" value="LysR_substrate"/>
    <property type="match status" value="1"/>
</dbReference>
<evidence type="ECO:0000259" key="5">
    <source>
        <dbReference type="PROSITE" id="PS50931"/>
    </source>
</evidence>
<dbReference type="InterPro" id="IPR058163">
    <property type="entry name" value="LysR-type_TF_proteobact-type"/>
</dbReference>
<proteinExistence type="inferred from homology"/>
<dbReference type="Pfam" id="PF00126">
    <property type="entry name" value="HTH_1"/>
    <property type="match status" value="1"/>
</dbReference>
<keyword evidence="2" id="KW-0805">Transcription regulation</keyword>
<evidence type="ECO:0000256" key="4">
    <source>
        <dbReference type="ARBA" id="ARBA00023163"/>
    </source>
</evidence>
<dbReference type="GO" id="GO:0003700">
    <property type="term" value="F:DNA-binding transcription factor activity"/>
    <property type="evidence" value="ECO:0007669"/>
    <property type="project" value="InterPro"/>
</dbReference>
<dbReference type="PROSITE" id="PS50931">
    <property type="entry name" value="HTH_LYSR"/>
    <property type="match status" value="1"/>
</dbReference>
<dbReference type="InterPro" id="IPR036390">
    <property type="entry name" value="WH_DNA-bd_sf"/>
</dbReference>
<name>A0A3B0R3T1_9ZZZZ</name>
<dbReference type="PRINTS" id="PR00039">
    <property type="entry name" value="HTHLYSR"/>
</dbReference>